<dbReference type="RefSeq" id="WP_113807431.1">
    <property type="nucleotide sequence ID" value="NZ_QOCW01000023.1"/>
</dbReference>
<proteinExistence type="predicted"/>
<dbReference type="AlphaFoldDB" id="A0A366XVR8"/>
<dbReference type="OrthoDB" id="2908072at2"/>
<comment type="caution">
    <text evidence="2">The sequence shown here is derived from an EMBL/GenBank/DDBJ whole genome shotgun (WGS) entry which is preliminary data.</text>
</comment>
<gene>
    <name evidence="2" type="ORF">DS031_17935</name>
</gene>
<accession>A0A366XVR8</accession>
<feature type="region of interest" description="Disordered" evidence="1">
    <location>
        <begin position="92"/>
        <end position="121"/>
    </location>
</feature>
<name>A0A366XVR8_9BACI</name>
<evidence type="ECO:0000256" key="1">
    <source>
        <dbReference type="SAM" id="MobiDB-lite"/>
    </source>
</evidence>
<evidence type="ECO:0000313" key="2">
    <source>
        <dbReference type="EMBL" id="RBW68253.1"/>
    </source>
</evidence>
<dbReference type="Proteomes" id="UP000253314">
    <property type="component" value="Unassembled WGS sequence"/>
</dbReference>
<dbReference type="EMBL" id="QOCW01000023">
    <property type="protein sequence ID" value="RBW68253.1"/>
    <property type="molecule type" value="Genomic_DNA"/>
</dbReference>
<keyword evidence="3" id="KW-1185">Reference proteome</keyword>
<sequence>MVYRPTVRYHENFKQYVDSLFHATELDRSQIIRCALFTAAHSKEFQEVLHAYKKRDVSLPSPKWLLNEWDYWLHKSGLEKEKRGDVYADNRRKAAGKDVSQTIERRTRSESDERKNGVSGKIARRDGEVFTSQRIIGKPGGIRIRIG</sequence>
<protein>
    <submittedName>
        <fullName evidence="2">Uncharacterized protein</fullName>
    </submittedName>
</protein>
<organism evidence="2 3">
    <name type="scientific">Bacillus taeanensis</name>
    <dbReference type="NCBI Taxonomy" id="273032"/>
    <lineage>
        <taxon>Bacteria</taxon>
        <taxon>Bacillati</taxon>
        <taxon>Bacillota</taxon>
        <taxon>Bacilli</taxon>
        <taxon>Bacillales</taxon>
        <taxon>Bacillaceae</taxon>
        <taxon>Bacillus</taxon>
    </lineage>
</organism>
<reference evidence="2 3" key="1">
    <citation type="submission" date="2018-07" db="EMBL/GenBank/DDBJ databases">
        <title>Lottiidibacillus patelloidae gen. nov., sp. nov., isolated from the intestinal tract of a marine limpet and the reclassification of B. taeanensis BH030017T, B. algicola KMM 3737T and B. hwajinpoensis SW-72T as genus Lottiidibacillus.</title>
        <authorList>
            <person name="Liu R."/>
            <person name="Huang Z."/>
        </authorList>
    </citation>
    <scope>NUCLEOTIDE SEQUENCE [LARGE SCALE GENOMIC DNA]</scope>
    <source>
        <strain evidence="2 3">BH030017</strain>
    </source>
</reference>
<evidence type="ECO:0000313" key="3">
    <source>
        <dbReference type="Proteomes" id="UP000253314"/>
    </source>
</evidence>
<feature type="compositionally biased region" description="Basic and acidic residues" evidence="1">
    <location>
        <begin position="103"/>
        <end position="116"/>
    </location>
</feature>